<dbReference type="Proteomes" id="UP000189703">
    <property type="component" value="Unplaced"/>
</dbReference>
<accession>A0A1U8B9S7</accession>
<organism evidence="2 3">
    <name type="scientific">Nelumbo nucifera</name>
    <name type="common">Sacred lotus</name>
    <dbReference type="NCBI Taxonomy" id="4432"/>
    <lineage>
        <taxon>Eukaryota</taxon>
        <taxon>Viridiplantae</taxon>
        <taxon>Streptophyta</taxon>
        <taxon>Embryophyta</taxon>
        <taxon>Tracheophyta</taxon>
        <taxon>Spermatophyta</taxon>
        <taxon>Magnoliopsida</taxon>
        <taxon>Proteales</taxon>
        <taxon>Nelumbonaceae</taxon>
        <taxon>Nelumbo</taxon>
    </lineage>
</organism>
<reference evidence="3" key="1">
    <citation type="submission" date="2025-08" db="UniProtKB">
        <authorList>
            <consortium name="RefSeq"/>
        </authorList>
    </citation>
    <scope>IDENTIFICATION</scope>
</reference>
<protein>
    <submittedName>
        <fullName evidence="3">GPI-anchored protein LORELEI-like</fullName>
    </submittedName>
</protein>
<dbReference type="OrthoDB" id="585255at2759"/>
<evidence type="ECO:0000313" key="2">
    <source>
        <dbReference type="Proteomes" id="UP000189703"/>
    </source>
</evidence>
<keyword evidence="2" id="KW-1185">Reference proteome</keyword>
<dbReference type="Pfam" id="PF26578">
    <property type="entry name" value="LLG1"/>
    <property type="match status" value="1"/>
</dbReference>
<gene>
    <name evidence="3" type="primary">LOC104612309</name>
</gene>
<dbReference type="KEGG" id="nnu:104612309"/>
<sequence>MSNRSLFAVLFFLLATTLAASSFISDDVFEFRGFTNRNLLQAKTPCPINFEVQNYTIITSQCKGLKYPPKLCCGALKKFACPFAKELNDLTNDCASTMSSYINLYGKYPPGLFSSECREGKAGLK</sequence>
<name>A0A1U8B9S7_NELNU</name>
<dbReference type="InterPro" id="IPR058888">
    <property type="entry name" value="LLG1-like"/>
</dbReference>
<dbReference type="RefSeq" id="XP_010277997.1">
    <property type="nucleotide sequence ID" value="XM_010279695.2"/>
</dbReference>
<dbReference type="InterPro" id="IPR039307">
    <property type="entry name" value="LORELEI-like"/>
</dbReference>
<proteinExistence type="predicted"/>
<dbReference type="PANTHER" id="PTHR31533:SF35">
    <property type="entry name" value="GPI-ANCHORED PROTEIN LLG2-RELATED"/>
    <property type="match status" value="1"/>
</dbReference>
<feature type="domain" description="GPI-anchored protein LLG1-like" evidence="1">
    <location>
        <begin position="48"/>
        <end position="125"/>
    </location>
</feature>
<dbReference type="OMA" id="TRTTCKE"/>
<dbReference type="eggNOG" id="ENOG502S17V">
    <property type="taxonomic scope" value="Eukaryota"/>
</dbReference>
<dbReference type="PANTHER" id="PTHR31533">
    <property type="entry name" value="GPI-ANCHORED PROTEIN LLG1-RELATED-RELATED"/>
    <property type="match status" value="1"/>
</dbReference>
<evidence type="ECO:0000259" key="1">
    <source>
        <dbReference type="Pfam" id="PF26578"/>
    </source>
</evidence>
<dbReference type="AlphaFoldDB" id="A0A1U8B9S7"/>
<evidence type="ECO:0000313" key="3">
    <source>
        <dbReference type="RefSeq" id="XP_010277997.1"/>
    </source>
</evidence>
<dbReference type="GeneID" id="104612309"/>